<comment type="caution">
    <text evidence="2">The sequence shown here is derived from an EMBL/GenBank/DDBJ whole genome shotgun (WGS) entry which is preliminary data.</text>
</comment>
<evidence type="ECO:0000256" key="1">
    <source>
        <dbReference type="SAM" id="MobiDB-lite"/>
    </source>
</evidence>
<proteinExistence type="predicted"/>
<protein>
    <submittedName>
        <fullName evidence="2">Uncharacterized protein</fullName>
    </submittedName>
</protein>
<dbReference type="Proteomes" id="UP000812287">
    <property type="component" value="Unassembled WGS sequence"/>
</dbReference>
<accession>A0A9P7W2B1</accession>
<dbReference type="Gene3D" id="1.10.1520.10">
    <property type="entry name" value="Ribonuclease III domain"/>
    <property type="match status" value="1"/>
</dbReference>
<dbReference type="GeneID" id="66103569"/>
<sequence>MYSDSSRQSTPNPTLKRTRSSEHVQLPQLEPDTYLQVYTHRSLRRPCATTPDEYEDNERLSVLGEKAFDAAVTTVLFYERPLLGLPEMEVSLRRLFVKIPPCS</sequence>
<dbReference type="AlphaFoldDB" id="A0A9P7W2B1"/>
<dbReference type="SUPFAM" id="SSF69065">
    <property type="entry name" value="RNase III domain-like"/>
    <property type="match status" value="1"/>
</dbReference>
<dbReference type="GO" id="GO:0006396">
    <property type="term" value="P:RNA processing"/>
    <property type="evidence" value="ECO:0007669"/>
    <property type="project" value="InterPro"/>
</dbReference>
<dbReference type="RefSeq" id="XP_043044190.1">
    <property type="nucleotide sequence ID" value="XM_043181273.1"/>
</dbReference>
<name>A0A9P7W2B1_9AGAR</name>
<dbReference type="OrthoDB" id="2392202at2759"/>
<feature type="compositionally biased region" description="Polar residues" evidence="1">
    <location>
        <begin position="1"/>
        <end position="15"/>
    </location>
</feature>
<evidence type="ECO:0000313" key="2">
    <source>
        <dbReference type="EMBL" id="KAG7450690.1"/>
    </source>
</evidence>
<dbReference type="InterPro" id="IPR036389">
    <property type="entry name" value="RNase_III_sf"/>
</dbReference>
<feature type="region of interest" description="Disordered" evidence="1">
    <location>
        <begin position="1"/>
        <end position="26"/>
    </location>
</feature>
<gene>
    <name evidence="2" type="ORF">BT62DRAFT_530284</name>
</gene>
<dbReference type="GO" id="GO:0004525">
    <property type="term" value="F:ribonuclease III activity"/>
    <property type="evidence" value="ECO:0007669"/>
    <property type="project" value="InterPro"/>
</dbReference>
<evidence type="ECO:0000313" key="3">
    <source>
        <dbReference type="Proteomes" id="UP000812287"/>
    </source>
</evidence>
<reference evidence="2" key="1">
    <citation type="submission" date="2020-11" db="EMBL/GenBank/DDBJ databases">
        <title>Adaptations for nitrogen fixation in a non-lichenized fungal sporocarp promotes dispersal by wood-feeding termites.</title>
        <authorList>
            <consortium name="DOE Joint Genome Institute"/>
            <person name="Koch R.A."/>
            <person name="Yoon G."/>
            <person name="Arayal U."/>
            <person name="Lail K."/>
            <person name="Amirebrahimi M."/>
            <person name="Labutti K."/>
            <person name="Lipzen A."/>
            <person name="Riley R."/>
            <person name="Barry K."/>
            <person name="Henrissat B."/>
            <person name="Grigoriev I.V."/>
            <person name="Herr J.R."/>
            <person name="Aime M.C."/>
        </authorList>
    </citation>
    <scope>NUCLEOTIDE SEQUENCE</scope>
    <source>
        <strain evidence="2">MCA 3950</strain>
    </source>
</reference>
<organism evidence="2 3">
    <name type="scientific">Guyanagaster necrorhizus</name>
    <dbReference type="NCBI Taxonomy" id="856835"/>
    <lineage>
        <taxon>Eukaryota</taxon>
        <taxon>Fungi</taxon>
        <taxon>Dikarya</taxon>
        <taxon>Basidiomycota</taxon>
        <taxon>Agaricomycotina</taxon>
        <taxon>Agaricomycetes</taxon>
        <taxon>Agaricomycetidae</taxon>
        <taxon>Agaricales</taxon>
        <taxon>Marasmiineae</taxon>
        <taxon>Physalacriaceae</taxon>
        <taxon>Guyanagaster</taxon>
    </lineage>
</organism>
<keyword evidence="3" id="KW-1185">Reference proteome</keyword>
<dbReference type="EMBL" id="MU250526">
    <property type="protein sequence ID" value="KAG7450690.1"/>
    <property type="molecule type" value="Genomic_DNA"/>
</dbReference>